<dbReference type="Proteomes" id="UP000559027">
    <property type="component" value="Unassembled WGS sequence"/>
</dbReference>
<dbReference type="AlphaFoldDB" id="A0A8H5G3U5"/>
<gene>
    <name evidence="4" type="ORF">D9756_001245</name>
</gene>
<evidence type="ECO:0000259" key="3">
    <source>
        <dbReference type="Pfam" id="PF24883"/>
    </source>
</evidence>
<sequence length="766" mass="86090">MQIVDRLKDRVSRLVQKPKSKKNGRQDPETNNGPKPLIGEVISSVQSQNAGDARVPPLTPPQPSTNEQTGSLTGAHDFVMTHPSFYADSRSYTYIMSGQPVLECLRSTGTPEAGLDSAARYPLPRCYPGTRISIQEMILKWLLDIPYEWRMIWLFGPAGVGKSAVAQTFAEAAKDRGLLAASYFFSSTQGEKRSDPLRVIPTIAYQMAIHSDHYKCAITRKLASDPSVLDATLEAQFRGLIDEPFLQLASHQVQPFGESFHVIVIDGLDECNDDEAQCQLVELIKEAAQKTYLPLLWLICSRPERHLKSTFSQLEYAHVCRREELVINGELHTDVEQFMRARFKEIHHKYRDTISVSVDNPWPTESDLAIILEQVSGHFVVASVAERYVGDPFVGDPEAQLISLLSMLRGLGEVSASNPLEALDVFYSRILSKVSESAFPLVTRVLALLSHDLDCIGSRKLTTEELWLFLRINQSRFYSIMQRLHSVVNIPPPEDTSNQSLTFYHKSFPDYLTNLQQSGKYFVSRDQAHQLHLACNLHWCHLAFNPNMDLVVTADEHQNAESMLNTWHPGIMFDQAIITKISQLLDDIYGLDALSGGNPFDSDLFDVLHDFNFGLPFGQNVYSDSNALPRLVVNLARDTRAGPHFVRTKIEDEIVDKKLLHHLSALTHGRSVEPLDLTTADPFENMKKRTVRFVIVGNGSKSGLVCIGKGIEAIGVLQPWQAIWLSVAVPPTHTQRLLYRKWERQIAVRLEDNDFGNVALSPTLEQ</sequence>
<protein>
    <recommendedName>
        <fullName evidence="3">Nephrocystin 3-like N-terminal domain-containing protein</fullName>
    </recommendedName>
</protein>
<dbReference type="InterPro" id="IPR056884">
    <property type="entry name" value="NPHP3-like_N"/>
</dbReference>
<evidence type="ECO:0000256" key="1">
    <source>
        <dbReference type="ARBA" id="ARBA00022737"/>
    </source>
</evidence>
<dbReference type="Pfam" id="PF24883">
    <property type="entry name" value="NPHP3_N"/>
    <property type="match status" value="1"/>
</dbReference>
<reference evidence="4 5" key="1">
    <citation type="journal article" date="2020" name="ISME J.">
        <title>Uncovering the hidden diversity of litter-decomposition mechanisms in mushroom-forming fungi.</title>
        <authorList>
            <person name="Floudas D."/>
            <person name="Bentzer J."/>
            <person name="Ahren D."/>
            <person name="Johansson T."/>
            <person name="Persson P."/>
            <person name="Tunlid A."/>
        </authorList>
    </citation>
    <scope>NUCLEOTIDE SEQUENCE [LARGE SCALE GENOMIC DNA]</scope>
    <source>
        <strain evidence="4 5">CBS 146.42</strain>
    </source>
</reference>
<comment type="caution">
    <text evidence="4">The sequence shown here is derived from an EMBL/GenBank/DDBJ whole genome shotgun (WGS) entry which is preliminary data.</text>
</comment>
<feature type="domain" description="Nephrocystin 3-like N-terminal" evidence="3">
    <location>
        <begin position="140"/>
        <end position="302"/>
    </location>
</feature>
<feature type="region of interest" description="Disordered" evidence="2">
    <location>
        <begin position="1"/>
        <end position="72"/>
    </location>
</feature>
<keyword evidence="1" id="KW-0677">Repeat</keyword>
<dbReference type="PANTHER" id="PTHR10039">
    <property type="entry name" value="AMELOGENIN"/>
    <property type="match status" value="1"/>
</dbReference>
<dbReference type="PANTHER" id="PTHR10039:SF14">
    <property type="entry name" value="NACHT DOMAIN-CONTAINING PROTEIN"/>
    <property type="match status" value="1"/>
</dbReference>
<dbReference type="EMBL" id="JAACJO010000005">
    <property type="protein sequence ID" value="KAF5357839.1"/>
    <property type="molecule type" value="Genomic_DNA"/>
</dbReference>
<proteinExistence type="predicted"/>
<evidence type="ECO:0000313" key="5">
    <source>
        <dbReference type="Proteomes" id="UP000559027"/>
    </source>
</evidence>
<feature type="compositionally biased region" description="Basic and acidic residues" evidence="2">
    <location>
        <begin position="1"/>
        <end position="12"/>
    </location>
</feature>
<keyword evidence="5" id="KW-1185">Reference proteome</keyword>
<evidence type="ECO:0000256" key="2">
    <source>
        <dbReference type="SAM" id="MobiDB-lite"/>
    </source>
</evidence>
<accession>A0A8H5G3U5</accession>
<evidence type="ECO:0000313" key="4">
    <source>
        <dbReference type="EMBL" id="KAF5357839.1"/>
    </source>
</evidence>
<dbReference type="Gene3D" id="3.40.50.300">
    <property type="entry name" value="P-loop containing nucleotide triphosphate hydrolases"/>
    <property type="match status" value="1"/>
</dbReference>
<organism evidence="4 5">
    <name type="scientific">Leucocoprinus leucothites</name>
    <dbReference type="NCBI Taxonomy" id="201217"/>
    <lineage>
        <taxon>Eukaryota</taxon>
        <taxon>Fungi</taxon>
        <taxon>Dikarya</taxon>
        <taxon>Basidiomycota</taxon>
        <taxon>Agaricomycotina</taxon>
        <taxon>Agaricomycetes</taxon>
        <taxon>Agaricomycetidae</taxon>
        <taxon>Agaricales</taxon>
        <taxon>Agaricineae</taxon>
        <taxon>Agaricaceae</taxon>
        <taxon>Leucocoprinus</taxon>
    </lineage>
</organism>
<dbReference type="InterPro" id="IPR027417">
    <property type="entry name" value="P-loop_NTPase"/>
</dbReference>
<dbReference type="SUPFAM" id="SSF52540">
    <property type="entry name" value="P-loop containing nucleoside triphosphate hydrolases"/>
    <property type="match status" value="1"/>
</dbReference>
<dbReference type="OrthoDB" id="3027122at2759"/>
<name>A0A8H5G3U5_9AGAR</name>